<dbReference type="InterPro" id="IPR036465">
    <property type="entry name" value="vWFA_dom_sf"/>
</dbReference>
<evidence type="ECO:0000259" key="4">
    <source>
        <dbReference type="PROSITE" id="PS50234"/>
    </source>
</evidence>
<evidence type="ECO:0000313" key="6">
    <source>
        <dbReference type="Proteomes" id="UP001209878"/>
    </source>
</evidence>
<dbReference type="Pfam" id="PF00092">
    <property type="entry name" value="VWA"/>
    <property type="match status" value="1"/>
</dbReference>
<evidence type="ECO:0000313" key="5">
    <source>
        <dbReference type="EMBL" id="KAK2193943.1"/>
    </source>
</evidence>
<comment type="caution">
    <text evidence="5">The sequence shown here is derived from an EMBL/GenBank/DDBJ whole genome shotgun (WGS) entry which is preliminary data.</text>
</comment>
<dbReference type="PANTHER" id="PTHR24020:SF87">
    <property type="entry name" value="COLLAGEN ALPHA-1(VI) CHAIN-LIKE"/>
    <property type="match status" value="1"/>
</dbReference>
<dbReference type="InterPro" id="IPR002035">
    <property type="entry name" value="VWF_A"/>
</dbReference>
<dbReference type="SUPFAM" id="SSF49899">
    <property type="entry name" value="Concanavalin A-like lectins/glucanases"/>
    <property type="match status" value="1"/>
</dbReference>
<dbReference type="InterPro" id="IPR013320">
    <property type="entry name" value="ConA-like_dom_sf"/>
</dbReference>
<evidence type="ECO:0000256" key="1">
    <source>
        <dbReference type="ARBA" id="ARBA00023278"/>
    </source>
</evidence>
<sequence length="836" mass="91852">MAMMTDLADSQAELRVKLLWGGLRANLQRGGASCGPRSREMVRSAGEDRGSGQKNGEIGRTAQRSVAAEYKREIISVVVVFAEGSRGVSWTECSEPCGDDGTRTRSADGVPEPQEIRCNTHSCEPTMGECIGDVVFVIDSSGRIGSYNWTISLQFVIDVMKGLKISSKGTHVGVVIYSTTVAACIGLKEYDSVVDIEPVVFNLEYMAGMTNTADAIKEMHQILNTEAIGLDINDDEINGIASNPDYVFHAANYGVVQDLTSKIAGKICKISNTVDSSDCGNFGNCIADDCGGDGIREGTKVCWVIDGRTGKEKPSSRQSVPCSEPCVKICDKLCGDCGDFGDCKECGVESVMTGTKECWMVDNETDEEVPSTRKTEPCVLPCFIPCTTTPGTVDCSRCEYTKGQIWLEDRYNCHLYYICEPLGNGVYRVHHGTCGDLFWNQPYHTCVPVMPLDANCEIGPVSPYIPEPTVKAWPRVSFANLKHIRSTTCQERLNSHALLSIERELTDGLNFDRNCGVRVTQSKKVPCPYEPFPGDTSKFWISGNAQTVSSCIEGMEFVNMGDLCDCIPVGPLIPQCHDDLLLHFPYEDHYNDVTCHQAIATQYGTGVSIQHDPVRNGNVACFAGNTHFEVAFLRTWFANNKVDKFSVSVWFKRDGQQISPQGIVHNGDCIDTAGFLIGHSKGMVMANITTEAGDAHSEVSDASAGDWYHVAWVYDGQCLKVYVDCVLQQTITMSGYLKNNDVPMYIANCCGEYFFTGCLDENKQRIDGCPSCRIVVDDTVGSMRPYITQDTRRNNNSDLTQYGDRRLTSDPVVFIGRRQALQYISSAQNKPGVYDA</sequence>
<protein>
    <recommendedName>
        <fullName evidence="4">VWFA domain-containing protein</fullName>
    </recommendedName>
</protein>
<dbReference type="Pfam" id="PF13385">
    <property type="entry name" value="Laminin_G_3"/>
    <property type="match status" value="1"/>
</dbReference>
<gene>
    <name evidence="5" type="ORF">NP493_4g03049</name>
</gene>
<dbReference type="EMBL" id="JAODUO010000004">
    <property type="protein sequence ID" value="KAK2193943.1"/>
    <property type="molecule type" value="Genomic_DNA"/>
</dbReference>
<dbReference type="Gene3D" id="3.40.50.410">
    <property type="entry name" value="von Willebrand factor, type A domain"/>
    <property type="match status" value="1"/>
</dbReference>
<dbReference type="PANTHER" id="PTHR24020">
    <property type="entry name" value="COLLAGEN ALPHA"/>
    <property type="match status" value="1"/>
</dbReference>
<organism evidence="5 6">
    <name type="scientific">Ridgeia piscesae</name>
    <name type="common">Tubeworm</name>
    <dbReference type="NCBI Taxonomy" id="27915"/>
    <lineage>
        <taxon>Eukaryota</taxon>
        <taxon>Metazoa</taxon>
        <taxon>Spiralia</taxon>
        <taxon>Lophotrochozoa</taxon>
        <taxon>Annelida</taxon>
        <taxon>Polychaeta</taxon>
        <taxon>Sedentaria</taxon>
        <taxon>Canalipalpata</taxon>
        <taxon>Sabellida</taxon>
        <taxon>Siboglinidae</taxon>
        <taxon>Ridgeia</taxon>
    </lineage>
</organism>
<evidence type="ECO:0000256" key="3">
    <source>
        <dbReference type="SAM" id="MobiDB-lite"/>
    </source>
</evidence>
<dbReference type="Gene3D" id="2.60.120.200">
    <property type="match status" value="1"/>
</dbReference>
<dbReference type="SUPFAM" id="SSF53300">
    <property type="entry name" value="vWA-like"/>
    <property type="match status" value="1"/>
</dbReference>
<dbReference type="AlphaFoldDB" id="A0AAD9ULJ0"/>
<dbReference type="InterPro" id="IPR050525">
    <property type="entry name" value="ECM_Assembly_Org"/>
</dbReference>
<reference evidence="5" key="1">
    <citation type="journal article" date="2023" name="Mol. Biol. Evol.">
        <title>Third-Generation Sequencing Reveals the Adaptive Role of the Epigenome in Three Deep-Sea Polychaetes.</title>
        <authorList>
            <person name="Perez M."/>
            <person name="Aroh O."/>
            <person name="Sun Y."/>
            <person name="Lan Y."/>
            <person name="Juniper S.K."/>
            <person name="Young C.R."/>
            <person name="Angers B."/>
            <person name="Qian P.Y."/>
        </authorList>
    </citation>
    <scope>NUCLEOTIDE SEQUENCE</scope>
    <source>
        <strain evidence="5">R07B-5</strain>
    </source>
</reference>
<feature type="domain" description="VWFA" evidence="4">
    <location>
        <begin position="133"/>
        <end position="229"/>
    </location>
</feature>
<keyword evidence="6" id="KW-1185">Reference proteome</keyword>
<dbReference type="PROSITE" id="PS50234">
    <property type="entry name" value="VWFA"/>
    <property type="match status" value="1"/>
</dbReference>
<feature type="region of interest" description="Disordered" evidence="3">
    <location>
        <begin position="31"/>
        <end position="60"/>
    </location>
</feature>
<feature type="compositionally biased region" description="Basic and acidic residues" evidence="3">
    <location>
        <begin position="37"/>
        <end position="51"/>
    </location>
</feature>
<proteinExistence type="inferred from homology"/>
<evidence type="ECO:0000256" key="2">
    <source>
        <dbReference type="ARBA" id="ARBA00049648"/>
    </source>
</evidence>
<comment type="similarity">
    <text evidence="2">Belongs to the fibril-associated collagens with interrupted helices (FACIT) family.</text>
</comment>
<accession>A0AAD9ULJ0</accession>
<dbReference type="Proteomes" id="UP001209878">
    <property type="component" value="Unassembled WGS sequence"/>
</dbReference>
<name>A0AAD9ULJ0_RIDPI</name>
<dbReference type="SMART" id="SM00327">
    <property type="entry name" value="VWA"/>
    <property type="match status" value="1"/>
</dbReference>
<feature type="region of interest" description="Disordered" evidence="3">
    <location>
        <begin position="92"/>
        <end position="112"/>
    </location>
</feature>
<keyword evidence="1" id="KW-0379">Hydroxylation</keyword>